<feature type="domain" description="HTH lacI-type" evidence="5">
    <location>
        <begin position="2"/>
        <end position="58"/>
    </location>
</feature>
<dbReference type="Pfam" id="PF13377">
    <property type="entry name" value="Peripla_BP_3"/>
    <property type="match status" value="1"/>
</dbReference>
<evidence type="ECO:0000256" key="1">
    <source>
        <dbReference type="ARBA" id="ARBA00022491"/>
    </source>
</evidence>
<dbReference type="InterPro" id="IPR000843">
    <property type="entry name" value="HTH_LacI"/>
</dbReference>
<evidence type="ECO:0000313" key="7">
    <source>
        <dbReference type="Proteomes" id="UP001429745"/>
    </source>
</evidence>
<name>A0ABX1K8C8_9MICO</name>
<reference evidence="6 7" key="1">
    <citation type="submission" date="2020-04" db="EMBL/GenBank/DDBJ databases">
        <title>CFH 90308 Microbacterium sp.</title>
        <authorList>
            <person name="Nie G."/>
            <person name="Ming H."/>
            <person name="Xia T."/>
        </authorList>
    </citation>
    <scope>NUCLEOTIDE SEQUENCE [LARGE SCALE GENOMIC DNA]</scope>
    <source>
        <strain evidence="6 7">CFH 90308</strain>
    </source>
</reference>
<dbReference type="Pfam" id="PF00356">
    <property type="entry name" value="LacI"/>
    <property type="match status" value="1"/>
</dbReference>
<dbReference type="SUPFAM" id="SSF53822">
    <property type="entry name" value="Periplasmic binding protein-like I"/>
    <property type="match status" value="1"/>
</dbReference>
<dbReference type="InterPro" id="IPR028082">
    <property type="entry name" value="Peripla_BP_I"/>
</dbReference>
<keyword evidence="7" id="KW-1185">Reference proteome</keyword>
<dbReference type="InterPro" id="IPR010982">
    <property type="entry name" value="Lambda_DNA-bd_dom_sf"/>
</dbReference>
<evidence type="ECO:0000313" key="6">
    <source>
        <dbReference type="EMBL" id="NLP83209.1"/>
    </source>
</evidence>
<sequence>MARLKDVAALAGVSPSVASRVLNNDTSARINDNTRQRVIDAAAELRYVPDHRARALRLSRADAIALIVPEVNNAIFSSLHQGVQSVAHERNSAVFLAQFDAETADANALAQLIGNGRVDGVIVQRNEHFTDDDLIAAIQLDVPVVLVNTRLDGHAGSVALNDREAVAIAVTHLVELGHKRIGFVAGAPRHDAATRRLEGFRDAMTVVGLAAREDWIAPAGWEAPAGAAATSGLLKLAARPTALVTASLNTAIGAMRAAHDAGIQVPGDLSIIAVQDAWMSEYTVPRLTTVAMPMREAGARAASMLLDHLGGVPLSDELVTEPHPQLMIRESTTAPVGGAPASRAT</sequence>
<dbReference type="SMART" id="SM00354">
    <property type="entry name" value="HTH_LACI"/>
    <property type="match status" value="1"/>
</dbReference>
<dbReference type="Gene3D" id="3.40.50.2300">
    <property type="match status" value="2"/>
</dbReference>
<dbReference type="PANTHER" id="PTHR30146:SF148">
    <property type="entry name" value="HTH-TYPE TRANSCRIPTIONAL REPRESSOR PURR-RELATED"/>
    <property type="match status" value="1"/>
</dbReference>
<proteinExistence type="predicted"/>
<protein>
    <submittedName>
        <fullName evidence="6">LacI family transcriptional regulator</fullName>
    </submittedName>
</protein>
<evidence type="ECO:0000259" key="5">
    <source>
        <dbReference type="PROSITE" id="PS50932"/>
    </source>
</evidence>
<evidence type="ECO:0000256" key="4">
    <source>
        <dbReference type="ARBA" id="ARBA00023163"/>
    </source>
</evidence>
<organism evidence="6 7">
    <name type="scientific">Microbacterium salsuginis</name>
    <dbReference type="NCBI Taxonomy" id="2722803"/>
    <lineage>
        <taxon>Bacteria</taxon>
        <taxon>Bacillati</taxon>
        <taxon>Actinomycetota</taxon>
        <taxon>Actinomycetes</taxon>
        <taxon>Micrococcales</taxon>
        <taxon>Microbacteriaceae</taxon>
        <taxon>Microbacterium</taxon>
    </lineage>
</organism>
<dbReference type="SUPFAM" id="SSF47413">
    <property type="entry name" value="lambda repressor-like DNA-binding domains"/>
    <property type="match status" value="1"/>
</dbReference>
<keyword evidence="3" id="KW-0238">DNA-binding</keyword>
<dbReference type="Proteomes" id="UP001429745">
    <property type="component" value="Unassembled WGS sequence"/>
</dbReference>
<comment type="caution">
    <text evidence="6">The sequence shown here is derived from an EMBL/GenBank/DDBJ whole genome shotgun (WGS) entry which is preliminary data.</text>
</comment>
<keyword evidence="4" id="KW-0804">Transcription</keyword>
<dbReference type="RefSeq" id="WP_168911644.1">
    <property type="nucleotide sequence ID" value="NZ_JABACI010000001.1"/>
</dbReference>
<keyword evidence="2" id="KW-0805">Transcription regulation</keyword>
<keyword evidence="1" id="KW-0678">Repressor</keyword>
<gene>
    <name evidence="6" type="ORF">HF576_05070</name>
</gene>
<evidence type="ECO:0000256" key="2">
    <source>
        <dbReference type="ARBA" id="ARBA00023015"/>
    </source>
</evidence>
<dbReference type="Gene3D" id="1.10.260.40">
    <property type="entry name" value="lambda repressor-like DNA-binding domains"/>
    <property type="match status" value="1"/>
</dbReference>
<dbReference type="InterPro" id="IPR046335">
    <property type="entry name" value="LacI/GalR-like_sensor"/>
</dbReference>
<dbReference type="CDD" id="cd01392">
    <property type="entry name" value="HTH_LacI"/>
    <property type="match status" value="1"/>
</dbReference>
<dbReference type="CDD" id="cd06267">
    <property type="entry name" value="PBP1_LacI_sugar_binding-like"/>
    <property type="match status" value="1"/>
</dbReference>
<dbReference type="PROSITE" id="PS50932">
    <property type="entry name" value="HTH_LACI_2"/>
    <property type="match status" value="1"/>
</dbReference>
<dbReference type="PANTHER" id="PTHR30146">
    <property type="entry name" value="LACI-RELATED TRANSCRIPTIONAL REPRESSOR"/>
    <property type="match status" value="1"/>
</dbReference>
<accession>A0ABX1K8C8</accession>
<evidence type="ECO:0000256" key="3">
    <source>
        <dbReference type="ARBA" id="ARBA00023125"/>
    </source>
</evidence>
<dbReference type="EMBL" id="JABACI010000001">
    <property type="protein sequence ID" value="NLP83209.1"/>
    <property type="molecule type" value="Genomic_DNA"/>
</dbReference>